<gene>
    <name evidence="5" type="ORF">SAMN03080614_100371</name>
</gene>
<dbReference type="Pfam" id="PF00271">
    <property type="entry name" value="Helicase_C"/>
    <property type="match status" value="1"/>
</dbReference>
<keyword evidence="2" id="KW-0067">ATP-binding</keyword>
<organism evidence="5 6">
    <name type="scientific">Anaerobranca gottschalkii DSM 13577</name>
    <dbReference type="NCBI Taxonomy" id="1120990"/>
    <lineage>
        <taxon>Bacteria</taxon>
        <taxon>Bacillati</taxon>
        <taxon>Bacillota</taxon>
        <taxon>Clostridia</taxon>
        <taxon>Eubacteriales</taxon>
        <taxon>Proteinivoracaceae</taxon>
        <taxon>Anaerobranca</taxon>
    </lineage>
</organism>
<dbReference type="InterPro" id="IPR014001">
    <property type="entry name" value="Helicase_ATP-bd"/>
</dbReference>
<dbReference type="InterPro" id="IPR011545">
    <property type="entry name" value="DEAD/DEAH_box_helicase_dom"/>
</dbReference>
<dbReference type="SMART" id="SM00487">
    <property type="entry name" value="DEXDc"/>
    <property type="match status" value="1"/>
</dbReference>
<proteinExistence type="predicted"/>
<feature type="domain" description="Helicase C-terminal" evidence="4">
    <location>
        <begin position="896"/>
        <end position="1060"/>
    </location>
</feature>
<dbReference type="Pfam" id="PF00270">
    <property type="entry name" value="DEAD"/>
    <property type="match status" value="1"/>
</dbReference>
<dbReference type="GO" id="GO:0036297">
    <property type="term" value="P:interstrand cross-link repair"/>
    <property type="evidence" value="ECO:0007669"/>
    <property type="project" value="TreeGrafter"/>
</dbReference>
<dbReference type="SMART" id="SM00490">
    <property type="entry name" value="HELICc"/>
    <property type="match status" value="1"/>
</dbReference>
<evidence type="ECO:0000259" key="4">
    <source>
        <dbReference type="PROSITE" id="PS51194"/>
    </source>
</evidence>
<evidence type="ECO:0008006" key="7">
    <source>
        <dbReference type="Google" id="ProtNLM"/>
    </source>
</evidence>
<keyword evidence="6" id="KW-1185">Reference proteome</keyword>
<dbReference type="Proteomes" id="UP000243819">
    <property type="component" value="Unassembled WGS sequence"/>
</dbReference>
<dbReference type="GO" id="GO:0003676">
    <property type="term" value="F:nucleic acid binding"/>
    <property type="evidence" value="ECO:0007669"/>
    <property type="project" value="InterPro"/>
</dbReference>
<dbReference type="InterPro" id="IPR001650">
    <property type="entry name" value="Helicase_C-like"/>
</dbReference>
<dbReference type="Pfam" id="PF09369">
    <property type="entry name" value="MZB"/>
    <property type="match status" value="1"/>
</dbReference>
<accession>A0A1H9YJI1</accession>
<dbReference type="RefSeq" id="WP_177159654.1">
    <property type="nucleotide sequence ID" value="NZ_FOIF01000003.1"/>
</dbReference>
<dbReference type="PANTHER" id="PTHR47957">
    <property type="entry name" value="ATP-DEPENDENT HELICASE HRQ1"/>
    <property type="match status" value="1"/>
</dbReference>
<evidence type="ECO:0000256" key="2">
    <source>
        <dbReference type="ARBA" id="ARBA00022840"/>
    </source>
</evidence>
<dbReference type="GO" id="GO:0043138">
    <property type="term" value="F:3'-5' DNA helicase activity"/>
    <property type="evidence" value="ECO:0007669"/>
    <property type="project" value="TreeGrafter"/>
</dbReference>
<dbReference type="GO" id="GO:0006289">
    <property type="term" value="P:nucleotide-excision repair"/>
    <property type="evidence" value="ECO:0007669"/>
    <property type="project" value="TreeGrafter"/>
</dbReference>
<name>A0A1H9YJI1_9FIRM</name>
<evidence type="ECO:0000256" key="1">
    <source>
        <dbReference type="ARBA" id="ARBA00022741"/>
    </source>
</evidence>
<evidence type="ECO:0000313" key="5">
    <source>
        <dbReference type="EMBL" id="SES69158.1"/>
    </source>
</evidence>
<protein>
    <recommendedName>
        <fullName evidence="7">Helicase conserved C-terminal domain-containing protein</fullName>
    </recommendedName>
</protein>
<dbReference type="PANTHER" id="PTHR47957:SF3">
    <property type="entry name" value="ATP-DEPENDENT HELICASE HRQ1"/>
    <property type="match status" value="1"/>
</dbReference>
<dbReference type="PROSITE" id="PS51194">
    <property type="entry name" value="HELICASE_CTER"/>
    <property type="match status" value="1"/>
</dbReference>
<dbReference type="CDD" id="cd17923">
    <property type="entry name" value="DEXHc_Hrq1-like"/>
    <property type="match status" value="1"/>
</dbReference>
<reference evidence="6" key="1">
    <citation type="submission" date="2016-10" db="EMBL/GenBank/DDBJ databases">
        <authorList>
            <person name="Varghese N."/>
            <person name="Submissions S."/>
        </authorList>
    </citation>
    <scope>NUCLEOTIDE SEQUENCE [LARGE SCALE GENOMIC DNA]</scope>
    <source>
        <strain evidence="6">DSM 13577</strain>
    </source>
</reference>
<evidence type="ECO:0000313" key="6">
    <source>
        <dbReference type="Proteomes" id="UP000243819"/>
    </source>
</evidence>
<dbReference type="EMBL" id="FOIF01000003">
    <property type="protein sequence ID" value="SES69158.1"/>
    <property type="molecule type" value="Genomic_DNA"/>
</dbReference>
<dbReference type="InterPro" id="IPR027417">
    <property type="entry name" value="P-loop_NTPase"/>
</dbReference>
<evidence type="ECO:0000259" key="3">
    <source>
        <dbReference type="PROSITE" id="PS51192"/>
    </source>
</evidence>
<sequence length="1569" mass="181749">MGFSPVETSKTLTEKYIRYLNTIFEIKDQNYSKHLRKMLKEENYFAKGPYLDVTDSFQKGKSILDLIEEGLLAKGFTKIKLPHSRPLYKHQEKGIRLIEGNRNLVVSTGTGSGKTETFLIPILNHLIRQHEKGKLNPGVRALLIYPMNALANDQIERLRELLADYPEITYGSYTGQTKEKKQEALAEYKRLNNNNLPKSNELISREEIKENPPHILITNYAMLEYLMIRPNDNVFFDGPFSHNWKFIVLDEAHVYNGATGIEVAMLLRRLKAKLRKEDLRYILTSATLGEEKDNKDVAAFAEKLCDSVFEEKDIIRAERENLETFKERTTLPVDFYNKVAGMINKNEPEDKIIQEINKLTGNSFSGKKEEVIYDVVLHDNNYWEIRRNLQKVLTVKSLAKAMGWEEKEVENFVTVASIGEKNGVSLFNARYHMFLKATDGAFITLSPSSKLFLTRKEEHFEDNGEEYKVFEIATCSSCHSIYLIGKEEDNYLKQISYVDEENIREAYLLGDSYYDTDEENLLSENNIDVQELELCGRCGFICEPELELKKRCGHDKRYFVKVLKAKKSKRKKEKQNQNLTKCLSCENTNNAGILRLFFTGQEAVTSVIGTSLFEELPGYEVKKEVTKIDDDTGFSITLDYEKETLKNIAKQFIAFSDSRQAAAFYACYLDQTYRNILYKRLITETLKDEEYSIRGKAFDDFVYDLTAQFVNKKIGDRTEDSLKKEAWKAALKELVESRNNYSLYGLGLMGISIADDGINENPRFNLSKRDVQNIINVLIFGMIGNGALHYAENLNKDDIEFFVYNGIEHSYTYSDSNPKKYVNSFIPSSESYSNRRLDYIYRVMKKGGYDLPRETIVKILTSIWDNLNKLNILKCIDGKYKVDTSKLVITAGGQWHICSKCKKVTMHNVHGVCPTYRCDGELKEVNLKEIFADNHYYRIFQELDIRELRVVEHTAQLNKEMAYEYQRKFKNKEIDVLSCSTTFEMGVDVGTLETVFMRNMPPSPANYAQRAGRAGRSKQAAAYSVTFCNRSSHDFYFFNKPEEMIRGRIDPPKFKIENEKIAIRHLYASALSFFWKKYQQYFASVSQMIEKLDGYQSGYDLLKIYLKTKPNDLAKFLESFLPKVLVEKFDIKNYGWVKSLINEEEGEEGVFTKAVKEYEYEVSVLVEAREYAFREGKKSDYLTERIRAYKREDILSFLSRKNVLPKYGFPVDTVELFILDKNNNLKLGLQLQRDLAMAISEYAPDSQVIANGKLITSRYIKKIPSLSWKQYDFITCECNTLNIDQHIENTEEKKSNLKECKQCGKNLDQSRKEVFLIPQFGFEADGDKIKKPGLKKPEMSYRGEIVYVGYKTDIEVKNYKIGNGEVSLYFSQHDELAVLNRSDFFVCEECGYTLLDDWEPKKIKPKIKHKKPTGHNCSNDKLKKYALGYRFETDVVKLRFLNYELVKQEEGLSLLYGILRGVCNYLNIEEKDIYGTLSYYLNEYNKKSNIELILYDKTPGGAGHVARINQKEVLEGIFQQTLKLMELCNCGGEKKDSSCYACLRNYYNQKNHDILKRSYVIDFLKGLLE</sequence>
<dbReference type="SUPFAM" id="SSF52540">
    <property type="entry name" value="P-loop containing nucleoside triphosphate hydrolases"/>
    <property type="match status" value="2"/>
</dbReference>
<dbReference type="STRING" id="1120990.SAMN03080614_100371"/>
<dbReference type="InterPro" id="IPR018973">
    <property type="entry name" value="MZB"/>
</dbReference>
<dbReference type="Gene3D" id="3.40.50.300">
    <property type="entry name" value="P-loop containing nucleotide triphosphate hydrolases"/>
    <property type="match status" value="2"/>
</dbReference>
<dbReference type="GO" id="GO:0005524">
    <property type="term" value="F:ATP binding"/>
    <property type="evidence" value="ECO:0007669"/>
    <property type="project" value="UniProtKB-KW"/>
</dbReference>
<keyword evidence="1" id="KW-0547">Nucleotide-binding</keyword>
<dbReference type="PROSITE" id="PS51192">
    <property type="entry name" value="HELICASE_ATP_BIND_1"/>
    <property type="match status" value="1"/>
</dbReference>
<feature type="domain" description="Helicase ATP-binding" evidence="3">
    <location>
        <begin position="95"/>
        <end position="306"/>
    </location>
</feature>